<dbReference type="Gene3D" id="1.10.240.10">
    <property type="entry name" value="Tyrosyl-Transfer RNA Synthetase"/>
    <property type="match status" value="1"/>
</dbReference>
<evidence type="ECO:0000256" key="9">
    <source>
        <dbReference type="NCBIfam" id="TIGR00233"/>
    </source>
</evidence>
<comment type="catalytic activity">
    <reaction evidence="8">
        <text>tRNA(Trp) + L-tryptophan + ATP = L-tryptophyl-tRNA(Trp) + AMP + diphosphate + H(+)</text>
        <dbReference type="Rhea" id="RHEA:24080"/>
        <dbReference type="Rhea" id="RHEA-COMP:9671"/>
        <dbReference type="Rhea" id="RHEA-COMP:9705"/>
        <dbReference type="ChEBI" id="CHEBI:15378"/>
        <dbReference type="ChEBI" id="CHEBI:30616"/>
        <dbReference type="ChEBI" id="CHEBI:33019"/>
        <dbReference type="ChEBI" id="CHEBI:57912"/>
        <dbReference type="ChEBI" id="CHEBI:78442"/>
        <dbReference type="ChEBI" id="CHEBI:78535"/>
        <dbReference type="ChEBI" id="CHEBI:456215"/>
        <dbReference type="EC" id="6.1.1.2"/>
    </reaction>
</comment>
<protein>
    <recommendedName>
        <fullName evidence="2 9">Tryptophan--tRNA ligase</fullName>
        <ecNumber evidence="2 9">6.1.1.2</ecNumber>
    </recommendedName>
</protein>
<dbReference type="PANTHER" id="PTHR43766">
    <property type="entry name" value="TRYPTOPHAN--TRNA LIGASE, MITOCHONDRIAL"/>
    <property type="match status" value="1"/>
</dbReference>
<dbReference type="PROSITE" id="PS00178">
    <property type="entry name" value="AA_TRNA_LIGASE_I"/>
    <property type="match status" value="1"/>
</dbReference>
<evidence type="ECO:0000256" key="3">
    <source>
        <dbReference type="ARBA" id="ARBA00022598"/>
    </source>
</evidence>
<evidence type="ECO:0000313" key="12">
    <source>
        <dbReference type="EMBL" id="QEK39080.1"/>
    </source>
</evidence>
<keyword evidence="13" id="KW-1185">Reference proteome</keyword>
<dbReference type="InterPro" id="IPR014729">
    <property type="entry name" value="Rossmann-like_a/b/a_fold"/>
</dbReference>
<feature type="compositionally biased region" description="Basic residues" evidence="11">
    <location>
        <begin position="45"/>
        <end position="54"/>
    </location>
</feature>
<dbReference type="EC" id="6.1.1.2" evidence="2 9"/>
<dbReference type="EMBL" id="CP043314">
    <property type="protein sequence ID" value="QEK39080.1"/>
    <property type="molecule type" value="Genomic_DNA"/>
</dbReference>
<evidence type="ECO:0000256" key="10">
    <source>
        <dbReference type="RuleBase" id="RU363036"/>
    </source>
</evidence>
<evidence type="ECO:0000256" key="8">
    <source>
        <dbReference type="ARBA" id="ARBA00049929"/>
    </source>
</evidence>
<dbReference type="InterPro" id="IPR002305">
    <property type="entry name" value="aa-tRNA-synth_Ic"/>
</dbReference>
<evidence type="ECO:0000256" key="1">
    <source>
        <dbReference type="ARBA" id="ARBA00005594"/>
    </source>
</evidence>
<feature type="region of interest" description="Disordered" evidence="11">
    <location>
        <begin position="1"/>
        <end position="60"/>
    </location>
</feature>
<dbReference type="KEGG" id="nabu:FZC36_01355"/>
<evidence type="ECO:0000256" key="2">
    <source>
        <dbReference type="ARBA" id="ARBA00013161"/>
    </source>
</evidence>
<comment type="similarity">
    <text evidence="1 10">Belongs to the class-I aminoacyl-tRNA synthetase family.</text>
</comment>
<dbReference type="GO" id="GO:0004830">
    <property type="term" value="F:tryptophan-tRNA ligase activity"/>
    <property type="evidence" value="ECO:0007669"/>
    <property type="project" value="UniProtKB-UniRule"/>
</dbReference>
<organism evidence="12 13">
    <name type="scientific">Candidatus Nesciobacter abundans</name>
    <dbReference type="NCBI Taxonomy" id="2601668"/>
    <lineage>
        <taxon>Bacteria</taxon>
        <taxon>Pseudomonadati</taxon>
        <taxon>Pseudomonadota</taxon>
        <taxon>Alphaproteobacteria</taxon>
        <taxon>Holosporales</taxon>
        <taxon>Holosporaceae</taxon>
        <taxon>Candidatus Nesciobacter</taxon>
    </lineage>
</organism>
<evidence type="ECO:0000256" key="11">
    <source>
        <dbReference type="SAM" id="MobiDB-lite"/>
    </source>
</evidence>
<name>A0A5C0UH72_9PROT</name>
<dbReference type="PRINTS" id="PR01039">
    <property type="entry name" value="TRNASYNTHTRP"/>
</dbReference>
<feature type="compositionally biased region" description="Polar residues" evidence="11">
    <location>
        <begin position="1"/>
        <end position="11"/>
    </location>
</feature>
<dbReference type="InterPro" id="IPR050203">
    <property type="entry name" value="Trp-tRNA_synthetase"/>
</dbReference>
<dbReference type="GO" id="GO:0006436">
    <property type="term" value="P:tryptophanyl-tRNA aminoacylation"/>
    <property type="evidence" value="ECO:0007669"/>
    <property type="project" value="UniProtKB-UniRule"/>
</dbReference>
<dbReference type="OrthoDB" id="9801042at2"/>
<keyword evidence="7 10" id="KW-0030">Aminoacyl-tRNA synthetase</keyword>
<evidence type="ECO:0000313" key="13">
    <source>
        <dbReference type="Proteomes" id="UP000324924"/>
    </source>
</evidence>
<dbReference type="InterPro" id="IPR001412">
    <property type="entry name" value="aa-tRNA-synth_I_CS"/>
</dbReference>
<accession>A0A5C0UH72</accession>
<dbReference type="SUPFAM" id="SSF52374">
    <property type="entry name" value="Nucleotidylyl transferase"/>
    <property type="match status" value="1"/>
</dbReference>
<gene>
    <name evidence="12" type="primary">trpS</name>
    <name evidence="12" type="ORF">FZC36_01355</name>
</gene>
<keyword evidence="4 10" id="KW-0547">Nucleotide-binding</keyword>
<evidence type="ECO:0000256" key="6">
    <source>
        <dbReference type="ARBA" id="ARBA00022917"/>
    </source>
</evidence>
<dbReference type="GO" id="GO:0005524">
    <property type="term" value="F:ATP binding"/>
    <property type="evidence" value="ECO:0007669"/>
    <property type="project" value="UniProtKB-KW"/>
</dbReference>
<keyword evidence="3 10" id="KW-0436">Ligase</keyword>
<dbReference type="FunFam" id="1.10.240.10:FF:000005">
    <property type="entry name" value="Tryptophan--tRNA ligase"/>
    <property type="match status" value="1"/>
</dbReference>
<dbReference type="Proteomes" id="UP000324924">
    <property type="component" value="Chromosome"/>
</dbReference>
<feature type="compositionally biased region" description="Polar residues" evidence="11">
    <location>
        <begin position="25"/>
        <end position="38"/>
    </location>
</feature>
<sequence length="376" mass="42989">MHNSFSEQNIGFSAKNKEKTDKNNQPESFLGQNSSTQDLLDKSHTKQSIKKKRILTGDRPSGKLHLGHYVGSLQNRVKMQNSHEQYVMIADLQSLTDESFKSENILEIMKDYISVGIDPEKTTFLLQSQINSLYELTFYYMNLVTLGRLERNPTIKEEILQKGYKDSIKAGFLCYPVSQSADITGIQADVVPAGKDQIPMIEQTNEIVRKFSQQYNSNCLREAEILLSDQPKLVGIDGKSKASKSLNNAIYLSDNEKTLREKVFSMYTDPDHIHVHQPGKIEGNVVFSYLDSFYEDKEHLSELKENYKKGGLGDIKIKQILFESLRAFLTPIQNIRLQLKDEDMISILKNGTYNANIEYEKTIQEVRKSIGIYSFD</sequence>
<dbReference type="NCBIfam" id="TIGR00233">
    <property type="entry name" value="trpS"/>
    <property type="match status" value="1"/>
</dbReference>
<dbReference type="Pfam" id="PF00579">
    <property type="entry name" value="tRNA-synt_1b"/>
    <property type="match status" value="1"/>
</dbReference>
<dbReference type="AlphaFoldDB" id="A0A5C0UH72"/>
<feature type="compositionally biased region" description="Basic and acidic residues" evidence="11">
    <location>
        <begin position="15"/>
        <end position="24"/>
    </location>
</feature>
<dbReference type="GO" id="GO:0005829">
    <property type="term" value="C:cytosol"/>
    <property type="evidence" value="ECO:0007669"/>
    <property type="project" value="TreeGrafter"/>
</dbReference>
<evidence type="ECO:0000256" key="4">
    <source>
        <dbReference type="ARBA" id="ARBA00022741"/>
    </source>
</evidence>
<keyword evidence="5 10" id="KW-0067">ATP-binding</keyword>
<proteinExistence type="inferred from homology"/>
<dbReference type="InterPro" id="IPR002306">
    <property type="entry name" value="Trp-tRNA-ligase"/>
</dbReference>
<keyword evidence="6 10" id="KW-0648">Protein biosynthesis</keyword>
<dbReference type="PANTHER" id="PTHR43766:SF1">
    <property type="entry name" value="TRYPTOPHAN--TRNA LIGASE, MITOCHONDRIAL"/>
    <property type="match status" value="1"/>
</dbReference>
<reference evidence="12 13" key="1">
    <citation type="submission" date="2019-08" db="EMBL/GenBank/DDBJ databases">
        <title>Highly reduced genomes of protist endosymbionts show evolutionary convergence.</title>
        <authorList>
            <person name="George E."/>
            <person name="Husnik F."/>
            <person name="Tashyreva D."/>
            <person name="Prokopchuk G."/>
            <person name="Horak A."/>
            <person name="Kwong W.K."/>
            <person name="Lukes J."/>
            <person name="Keeling P.J."/>
        </authorList>
    </citation>
    <scope>NUCLEOTIDE SEQUENCE [LARGE SCALE GENOMIC DNA]</scope>
    <source>
        <strain evidence="12">1604HC</strain>
    </source>
</reference>
<dbReference type="CDD" id="cd00806">
    <property type="entry name" value="TrpRS_core"/>
    <property type="match status" value="1"/>
</dbReference>
<dbReference type="Gene3D" id="3.40.50.620">
    <property type="entry name" value="HUPs"/>
    <property type="match status" value="1"/>
</dbReference>
<evidence type="ECO:0000256" key="5">
    <source>
        <dbReference type="ARBA" id="ARBA00022840"/>
    </source>
</evidence>
<evidence type="ECO:0000256" key="7">
    <source>
        <dbReference type="ARBA" id="ARBA00023146"/>
    </source>
</evidence>